<dbReference type="AlphaFoldDB" id="A0A5C5XGR8"/>
<gene>
    <name evidence="2" type="ORF">Pan54_17960</name>
</gene>
<keyword evidence="3" id="KW-1185">Reference proteome</keyword>
<proteinExistence type="predicted"/>
<dbReference type="InterPro" id="IPR018551">
    <property type="entry name" value="DUF2007"/>
</dbReference>
<accession>A0A5C5XGR8</accession>
<dbReference type="Proteomes" id="UP000316095">
    <property type="component" value="Unassembled WGS sequence"/>
</dbReference>
<evidence type="ECO:0000313" key="3">
    <source>
        <dbReference type="Proteomes" id="UP000316095"/>
    </source>
</evidence>
<sequence>MDDSSSTSDPHRLNENIIEIYRARNLSEAQMLVNVLADQGIEAQIGGASSSGGYAEVVGWHGSPQVLAFENDRNKARAIIEEYLNITLDEIE</sequence>
<reference evidence="2 3" key="1">
    <citation type="submission" date="2019-02" db="EMBL/GenBank/DDBJ databases">
        <title>Deep-cultivation of Planctomycetes and their phenomic and genomic characterization uncovers novel biology.</title>
        <authorList>
            <person name="Wiegand S."/>
            <person name="Jogler M."/>
            <person name="Boedeker C."/>
            <person name="Pinto D."/>
            <person name="Vollmers J."/>
            <person name="Rivas-Marin E."/>
            <person name="Kohn T."/>
            <person name="Peeters S.H."/>
            <person name="Heuer A."/>
            <person name="Rast P."/>
            <person name="Oberbeckmann S."/>
            <person name="Bunk B."/>
            <person name="Jeske O."/>
            <person name="Meyerdierks A."/>
            <person name="Storesund J.E."/>
            <person name="Kallscheuer N."/>
            <person name="Luecker S."/>
            <person name="Lage O.M."/>
            <person name="Pohl T."/>
            <person name="Merkel B.J."/>
            <person name="Hornburger P."/>
            <person name="Mueller R.-W."/>
            <person name="Bruemmer F."/>
            <person name="Labrenz M."/>
            <person name="Spormann A.M."/>
            <person name="Op Den Camp H."/>
            <person name="Overmann J."/>
            <person name="Amann R."/>
            <person name="Jetten M.S.M."/>
            <person name="Mascher T."/>
            <person name="Medema M.H."/>
            <person name="Devos D.P."/>
            <person name="Kaster A.-K."/>
            <person name="Ovreas L."/>
            <person name="Rohde M."/>
            <person name="Galperin M.Y."/>
            <person name="Jogler C."/>
        </authorList>
    </citation>
    <scope>NUCLEOTIDE SEQUENCE [LARGE SCALE GENOMIC DNA]</scope>
    <source>
        <strain evidence="2 3">Pan54</strain>
    </source>
</reference>
<evidence type="ECO:0000313" key="2">
    <source>
        <dbReference type="EMBL" id="TWT61062.1"/>
    </source>
</evidence>
<dbReference type="OrthoDB" id="6197669at2"/>
<dbReference type="EMBL" id="SJPG01000001">
    <property type="protein sequence ID" value="TWT61062.1"/>
    <property type="molecule type" value="Genomic_DNA"/>
</dbReference>
<protein>
    <recommendedName>
        <fullName evidence="1">DUF2007 domain-containing protein</fullName>
    </recommendedName>
</protein>
<organism evidence="2 3">
    <name type="scientific">Rubinisphaera italica</name>
    <dbReference type="NCBI Taxonomy" id="2527969"/>
    <lineage>
        <taxon>Bacteria</taxon>
        <taxon>Pseudomonadati</taxon>
        <taxon>Planctomycetota</taxon>
        <taxon>Planctomycetia</taxon>
        <taxon>Planctomycetales</taxon>
        <taxon>Planctomycetaceae</taxon>
        <taxon>Rubinisphaera</taxon>
    </lineage>
</organism>
<feature type="domain" description="DUF2007" evidence="1">
    <location>
        <begin position="18"/>
        <end position="82"/>
    </location>
</feature>
<name>A0A5C5XGR8_9PLAN</name>
<evidence type="ECO:0000259" key="1">
    <source>
        <dbReference type="Pfam" id="PF09413"/>
    </source>
</evidence>
<comment type="caution">
    <text evidence="2">The sequence shown here is derived from an EMBL/GenBank/DDBJ whole genome shotgun (WGS) entry which is preliminary data.</text>
</comment>
<dbReference type="Pfam" id="PF09413">
    <property type="entry name" value="DUF2007"/>
    <property type="match status" value="1"/>
</dbReference>
<dbReference type="RefSeq" id="WP_146503097.1">
    <property type="nucleotide sequence ID" value="NZ_SJPG01000001.1"/>
</dbReference>